<sequence>MFKQLLSALVISIFLSACGDSGTQSGGIQSTPVPPVDPVATDFAKFSDAYDIVGKAQDHPKIIAALDLLKGLEIPEYAAVARHLDRTYLAKDLRSVRDNVKLAGVYHYRHIALDIDYIQRINKIRVAGLLVHEARHANRPYETEEQIDLHESRVVALLGGTEEDIRIALAKQKAMKSGN</sequence>
<feature type="chain" id="PRO_5017470805" evidence="1">
    <location>
        <begin position="20"/>
        <end position="179"/>
    </location>
</feature>
<evidence type="ECO:0000256" key="1">
    <source>
        <dbReference type="SAM" id="SignalP"/>
    </source>
</evidence>
<keyword evidence="3" id="KW-1185">Reference proteome</keyword>
<feature type="signal peptide" evidence="1">
    <location>
        <begin position="1"/>
        <end position="19"/>
    </location>
</feature>
<reference evidence="2 3" key="1">
    <citation type="submission" date="2018-06" db="EMBL/GenBank/DDBJ databases">
        <title>Genomic Encyclopedia of Type Strains, Phase IV (KMG-IV): sequencing the most valuable type-strain genomes for metagenomic binning, comparative biology and taxonomic classification.</title>
        <authorList>
            <person name="Goeker M."/>
        </authorList>
    </citation>
    <scope>NUCLEOTIDE SEQUENCE [LARGE SCALE GENOMIC DNA]</scope>
    <source>
        <strain evidence="2 3">DSM 24032</strain>
    </source>
</reference>
<comment type="caution">
    <text evidence="2">The sequence shown here is derived from an EMBL/GenBank/DDBJ whole genome shotgun (WGS) entry which is preliminary data.</text>
</comment>
<evidence type="ECO:0000313" key="3">
    <source>
        <dbReference type="Proteomes" id="UP000253083"/>
    </source>
</evidence>
<accession>A0A395JU77</accession>
<dbReference type="AlphaFoldDB" id="A0A395JU77"/>
<keyword evidence="1" id="KW-0732">Signal</keyword>
<name>A0A395JU77_9GAMM</name>
<protein>
    <submittedName>
        <fullName evidence="2">Uncharacterized protein</fullName>
    </submittedName>
</protein>
<proteinExistence type="predicted"/>
<dbReference type="RefSeq" id="WP_113952697.1">
    <property type="nucleotide sequence ID" value="NZ_QNRT01000001.1"/>
</dbReference>
<dbReference type="Proteomes" id="UP000253083">
    <property type="component" value="Unassembled WGS sequence"/>
</dbReference>
<dbReference type="PROSITE" id="PS51257">
    <property type="entry name" value="PROKAR_LIPOPROTEIN"/>
    <property type="match status" value="1"/>
</dbReference>
<evidence type="ECO:0000313" key="2">
    <source>
        <dbReference type="EMBL" id="RBP53098.1"/>
    </source>
</evidence>
<gene>
    <name evidence="2" type="ORF">DFR28_101483</name>
</gene>
<dbReference type="EMBL" id="QNRT01000001">
    <property type="protein sequence ID" value="RBP53098.1"/>
    <property type="molecule type" value="Genomic_DNA"/>
</dbReference>
<organism evidence="2 3">
    <name type="scientific">Arenicella xantha</name>
    <dbReference type="NCBI Taxonomy" id="644221"/>
    <lineage>
        <taxon>Bacteria</taxon>
        <taxon>Pseudomonadati</taxon>
        <taxon>Pseudomonadota</taxon>
        <taxon>Gammaproteobacteria</taxon>
        <taxon>Arenicellales</taxon>
        <taxon>Arenicellaceae</taxon>
        <taxon>Arenicella</taxon>
    </lineage>
</organism>
<dbReference type="InParanoid" id="A0A395JU77"/>